<dbReference type="SUPFAM" id="SSF52540">
    <property type="entry name" value="P-loop containing nucleoside triphosphate hydrolases"/>
    <property type="match status" value="1"/>
</dbReference>
<feature type="compositionally biased region" description="Basic and acidic residues" evidence="1">
    <location>
        <begin position="400"/>
        <end position="423"/>
    </location>
</feature>
<dbReference type="Gene3D" id="3.40.50.300">
    <property type="entry name" value="P-loop containing nucleotide triphosphate hydrolases"/>
    <property type="match status" value="1"/>
</dbReference>
<name>A0A8S5U484_9CAUD</name>
<dbReference type="GO" id="GO:0003678">
    <property type="term" value="F:DNA helicase activity"/>
    <property type="evidence" value="ECO:0007669"/>
    <property type="project" value="InterPro"/>
</dbReference>
<dbReference type="Pfam" id="PF03796">
    <property type="entry name" value="DnaB_C"/>
    <property type="match status" value="1"/>
</dbReference>
<proteinExistence type="predicted"/>
<feature type="domain" description="SF4 helicase" evidence="2">
    <location>
        <begin position="143"/>
        <end position="408"/>
    </location>
</feature>
<dbReference type="EMBL" id="BK016005">
    <property type="protein sequence ID" value="DAF89237.1"/>
    <property type="molecule type" value="Genomic_DNA"/>
</dbReference>
<dbReference type="InterPro" id="IPR027417">
    <property type="entry name" value="P-loop_NTPase"/>
</dbReference>
<keyword evidence="3" id="KW-0347">Helicase</keyword>
<dbReference type="GO" id="GO:0005524">
    <property type="term" value="F:ATP binding"/>
    <property type="evidence" value="ECO:0007669"/>
    <property type="project" value="InterPro"/>
</dbReference>
<evidence type="ECO:0000259" key="2">
    <source>
        <dbReference type="PROSITE" id="PS51199"/>
    </source>
</evidence>
<evidence type="ECO:0000256" key="1">
    <source>
        <dbReference type="SAM" id="MobiDB-lite"/>
    </source>
</evidence>
<sequence>MVELQIINRVLKDKNTSLLDLNDITRDYFNQYQEEYDYIMEHKQEYGNVPDLETFIAKFQDFDVVNVSESTEYLVNTFREEYLYSQSVPVLTKMAELLQTDAYSAVDYLKSKLPELKIDGAVKGTDIISQAKERLEEWKETKDNQDTHFIASGFEEIDTDLGGWHKGEELVVLFARTGQGKSWVLIKMLEHAWKVYHSRVGLLEPEMSASKTGYRFDTVHQHISSQALYRGEDVQGYEKYINKLTDDGTPFYVAHPKDFQKKVTVSKLKSWCESNKLDMLAIDGISYLQDERGKRGDNKTTQLTNISEDLMQLSIDLKIPVLVVVQSNREGVHNEDLQLDNIRDSDGIAYNASIVLSIQQKEEGLQIQDVKARNSKVGIKWVYAWDTDKGTFDYIPQPAKGKDDEEKSEDLRRRYHDRESEEY</sequence>
<dbReference type="PANTHER" id="PTHR30153:SF2">
    <property type="entry name" value="REPLICATIVE DNA HELICASE"/>
    <property type="match status" value="1"/>
</dbReference>
<dbReference type="GO" id="GO:0006260">
    <property type="term" value="P:DNA replication"/>
    <property type="evidence" value="ECO:0007669"/>
    <property type="project" value="InterPro"/>
</dbReference>
<evidence type="ECO:0000313" key="3">
    <source>
        <dbReference type="EMBL" id="DAF89237.1"/>
    </source>
</evidence>
<dbReference type="InterPro" id="IPR007694">
    <property type="entry name" value="DNA_helicase_DnaB-like_C"/>
</dbReference>
<feature type="region of interest" description="Disordered" evidence="1">
    <location>
        <begin position="390"/>
        <end position="423"/>
    </location>
</feature>
<protein>
    <submittedName>
        <fullName evidence="3">DnaB-like replicative helicase</fullName>
    </submittedName>
</protein>
<dbReference type="PROSITE" id="PS51199">
    <property type="entry name" value="SF4_HELICASE"/>
    <property type="match status" value="1"/>
</dbReference>
<keyword evidence="3" id="KW-0067">ATP-binding</keyword>
<accession>A0A8S5U484</accession>
<dbReference type="PANTHER" id="PTHR30153">
    <property type="entry name" value="REPLICATIVE DNA HELICASE DNAB"/>
    <property type="match status" value="1"/>
</dbReference>
<keyword evidence="3" id="KW-0378">Hydrolase</keyword>
<organism evidence="3">
    <name type="scientific">Siphoviridae sp. ct6GI21</name>
    <dbReference type="NCBI Taxonomy" id="2825340"/>
    <lineage>
        <taxon>Viruses</taxon>
        <taxon>Duplodnaviria</taxon>
        <taxon>Heunggongvirae</taxon>
        <taxon>Uroviricota</taxon>
        <taxon>Caudoviricetes</taxon>
    </lineage>
</organism>
<keyword evidence="3" id="KW-0547">Nucleotide-binding</keyword>
<reference evidence="3" key="1">
    <citation type="journal article" date="2021" name="Proc. Natl. Acad. Sci. U.S.A.">
        <title>A Catalog of Tens of Thousands of Viruses from Human Metagenomes Reveals Hidden Associations with Chronic Diseases.</title>
        <authorList>
            <person name="Tisza M.J."/>
            <person name="Buck C.B."/>
        </authorList>
    </citation>
    <scope>NUCLEOTIDE SEQUENCE</scope>
    <source>
        <strain evidence="3">Ct6GI21</strain>
    </source>
</reference>